<comment type="similarity">
    <text evidence="1">Belongs to the peptidase C14A family.</text>
</comment>
<sequence>MRAGVALVLAIATALWGGAVRAETRVALVIGNSEYEAIPSLRNPENDALDIAIALEGLGFEVLLGTDLDRQGMIDTAEDFARAASTADIAMLYYAGHGFQADGQNYLIPTDARITRAEDVRPETLPLTIFLDALRAAPGARLVFLDACRDDPFGGAVAGPGVSDGLARVGNEADFLFVYATQPDNVAYDGTGRNSFFTEAVLNHLYTPGQDVDDMMISVRRDVLAATGGRQIPFNNSSLTERVIFDQSPVTATEETLLFQVAAQAEEPSLLQLYLDRYPEGDHAADARAAIEGAFAGAGGTRAIGPEDDAIQADRLWALARRTRMRTLLTYYLERFPDGARAEEARRLLDLAPEPDQTSPGPLCERLATHPNDATASTPGVPFERLRQNAIPAIQACAAARTIAPDLPHYVALLARATAASGDLPRAVTLYGEAAAQGDLRAMVSLAQLMEQGIGMPADPQGALALVQEAAERGSPDAMLNLAVALFNGEGVAPDPDRAVDLLRRAADLGSGGAIHNLGVFAERGVIDTPEAALDYFVRAARAGESTGYRSAAIVLDEGRGVPRDPERAADMLLRAVAEDSGQTLRELTGRVGGRVEDWNRDTLAAVQARLAAAGHYRAVIDGLPGPSMTAALETWRSGGFDAEVLGPLDG</sequence>
<dbReference type="InterPro" id="IPR001309">
    <property type="entry name" value="Pept_C14_p20"/>
</dbReference>
<dbReference type="OrthoDB" id="9816009at2"/>
<gene>
    <name evidence="4" type="ORF">BCF38_10857</name>
    <name evidence="5" type="ORF">SAMN05421539_10857</name>
</gene>
<dbReference type="SMART" id="SM00115">
    <property type="entry name" value="CASc"/>
    <property type="match status" value="1"/>
</dbReference>
<dbReference type="AlphaFoldDB" id="A0A2Y9AWX2"/>
<evidence type="ECO:0000259" key="2">
    <source>
        <dbReference type="PROSITE" id="PS50207"/>
    </source>
</evidence>
<dbReference type="RefSeq" id="WP_109565260.1">
    <property type="nucleotide sequence ID" value="NZ_QGDJ01000008.1"/>
</dbReference>
<organism evidence="5 7">
    <name type="scientific">Jannaschia seohaensis</name>
    <dbReference type="NCBI Taxonomy" id="475081"/>
    <lineage>
        <taxon>Bacteria</taxon>
        <taxon>Pseudomonadati</taxon>
        <taxon>Pseudomonadota</taxon>
        <taxon>Alphaproteobacteria</taxon>
        <taxon>Rhodobacterales</taxon>
        <taxon>Roseobacteraceae</taxon>
        <taxon>Jannaschia</taxon>
    </lineage>
</organism>
<dbReference type="PANTHER" id="PTHR22576:SF37">
    <property type="entry name" value="MUCOSA-ASSOCIATED LYMPHOID TISSUE LYMPHOMA TRANSLOCATION PROTEIN 1"/>
    <property type="match status" value="1"/>
</dbReference>
<dbReference type="PROSITE" id="PS50208">
    <property type="entry name" value="CASPASE_P20"/>
    <property type="match status" value="1"/>
</dbReference>
<reference evidence="4 6" key="2">
    <citation type="submission" date="2018-03" db="EMBL/GenBank/DDBJ databases">
        <title>Genomic Encyclopedia of Archaeal and Bacterial Type Strains, Phase II (KMG-II): from individual species to whole genera.</title>
        <authorList>
            <person name="Goeker M."/>
        </authorList>
    </citation>
    <scope>NUCLEOTIDE SEQUENCE [LARGE SCALE GENOMIC DNA]</scope>
    <source>
        <strain evidence="4 6">DSM 25227</strain>
    </source>
</reference>
<feature type="domain" description="Caspase family p10" evidence="2">
    <location>
        <begin position="165"/>
        <end position="220"/>
    </location>
</feature>
<dbReference type="GO" id="GO:0006508">
    <property type="term" value="P:proteolysis"/>
    <property type="evidence" value="ECO:0007669"/>
    <property type="project" value="InterPro"/>
</dbReference>
<dbReference type="InterPro" id="IPR011600">
    <property type="entry name" value="Pept_C14_caspase"/>
</dbReference>
<dbReference type="Proteomes" id="UP000251571">
    <property type="component" value="Unassembled WGS sequence"/>
</dbReference>
<protein>
    <submittedName>
        <fullName evidence="5">Sel1 repeat-containing protein</fullName>
    </submittedName>
</protein>
<evidence type="ECO:0000313" key="5">
    <source>
        <dbReference type="EMBL" id="SSA48780.1"/>
    </source>
</evidence>
<dbReference type="Pfam" id="PF08238">
    <property type="entry name" value="Sel1"/>
    <property type="match status" value="5"/>
</dbReference>
<dbReference type="SMART" id="SM00671">
    <property type="entry name" value="SEL1"/>
    <property type="match status" value="4"/>
</dbReference>
<dbReference type="Gene3D" id="3.40.50.1460">
    <property type="match status" value="1"/>
</dbReference>
<dbReference type="InterPro" id="IPR015917">
    <property type="entry name" value="Pept_C14A"/>
</dbReference>
<evidence type="ECO:0000313" key="4">
    <source>
        <dbReference type="EMBL" id="PWJ16543.1"/>
    </source>
</evidence>
<keyword evidence="6" id="KW-1185">Reference proteome</keyword>
<dbReference type="InterPro" id="IPR029030">
    <property type="entry name" value="Caspase-like_dom_sf"/>
</dbReference>
<feature type="domain" description="Caspase family p20" evidence="3">
    <location>
        <begin position="23"/>
        <end position="152"/>
    </location>
</feature>
<proteinExistence type="inferred from homology"/>
<dbReference type="InterPro" id="IPR011990">
    <property type="entry name" value="TPR-like_helical_dom_sf"/>
</dbReference>
<dbReference type="Gene3D" id="1.25.40.10">
    <property type="entry name" value="Tetratricopeptide repeat domain"/>
    <property type="match status" value="1"/>
</dbReference>
<dbReference type="EMBL" id="UETC01000008">
    <property type="protein sequence ID" value="SSA48780.1"/>
    <property type="molecule type" value="Genomic_DNA"/>
</dbReference>
<dbReference type="PANTHER" id="PTHR22576">
    <property type="entry name" value="MUCOSA ASSOCIATED LYMPHOID TISSUE LYMPHOMA TRANSLOCATION PROTEIN 1/PARACASPASE"/>
    <property type="match status" value="1"/>
</dbReference>
<dbReference type="InterPro" id="IPR052039">
    <property type="entry name" value="Caspase-related_regulators"/>
</dbReference>
<reference evidence="5 7" key="1">
    <citation type="submission" date="2016-10" db="EMBL/GenBank/DDBJ databases">
        <authorList>
            <person name="Cai Z."/>
        </authorList>
    </citation>
    <scope>NUCLEOTIDE SEQUENCE [LARGE SCALE GENOMIC DNA]</scope>
    <source>
        <strain evidence="5 7">DSM 25227</strain>
    </source>
</reference>
<evidence type="ECO:0000256" key="1">
    <source>
        <dbReference type="ARBA" id="ARBA00010134"/>
    </source>
</evidence>
<dbReference type="Pfam" id="PF00656">
    <property type="entry name" value="Peptidase_C14"/>
    <property type="match status" value="1"/>
</dbReference>
<dbReference type="SUPFAM" id="SSF52129">
    <property type="entry name" value="Caspase-like"/>
    <property type="match status" value="1"/>
</dbReference>
<name>A0A2Y9AWX2_9RHOB</name>
<dbReference type="InterPro" id="IPR006597">
    <property type="entry name" value="Sel1-like"/>
</dbReference>
<dbReference type="PROSITE" id="PS50207">
    <property type="entry name" value="CASPASE_P10"/>
    <property type="match status" value="1"/>
</dbReference>
<accession>A0A2Y9AWX2</accession>
<dbReference type="EMBL" id="QGDJ01000008">
    <property type="protein sequence ID" value="PWJ16543.1"/>
    <property type="molecule type" value="Genomic_DNA"/>
</dbReference>
<evidence type="ECO:0000313" key="7">
    <source>
        <dbReference type="Proteomes" id="UP000251571"/>
    </source>
</evidence>
<evidence type="ECO:0000313" key="6">
    <source>
        <dbReference type="Proteomes" id="UP000245839"/>
    </source>
</evidence>
<evidence type="ECO:0000259" key="3">
    <source>
        <dbReference type="PROSITE" id="PS50208"/>
    </source>
</evidence>
<dbReference type="Proteomes" id="UP000245839">
    <property type="component" value="Unassembled WGS sequence"/>
</dbReference>
<dbReference type="GO" id="GO:0004197">
    <property type="term" value="F:cysteine-type endopeptidase activity"/>
    <property type="evidence" value="ECO:0007669"/>
    <property type="project" value="InterPro"/>
</dbReference>
<dbReference type="SUPFAM" id="SSF81901">
    <property type="entry name" value="HCP-like"/>
    <property type="match status" value="1"/>
</dbReference>
<dbReference type="InterPro" id="IPR002138">
    <property type="entry name" value="Pept_C14_p10"/>
</dbReference>